<comment type="similarity">
    <text evidence="2 18">Belongs to the complex I subunit 4 family.</text>
</comment>
<evidence type="ECO:0000256" key="11">
    <source>
        <dbReference type="ARBA" id="ARBA00023027"/>
    </source>
</evidence>
<keyword evidence="13 18" id="KW-0496">Mitochondrion</keyword>
<dbReference type="PANTHER" id="PTHR43507">
    <property type="entry name" value="NADH-UBIQUINONE OXIDOREDUCTASE CHAIN 4"/>
    <property type="match status" value="1"/>
</dbReference>
<evidence type="ECO:0000256" key="18">
    <source>
        <dbReference type="RuleBase" id="RU003297"/>
    </source>
</evidence>
<organism evidence="21">
    <name type="scientific">Aepyceros melampus</name>
    <name type="common">Impala</name>
    <dbReference type="NCBI Taxonomy" id="9897"/>
    <lineage>
        <taxon>Eukaryota</taxon>
        <taxon>Metazoa</taxon>
        <taxon>Chordata</taxon>
        <taxon>Craniata</taxon>
        <taxon>Vertebrata</taxon>
        <taxon>Euteleostomi</taxon>
        <taxon>Mammalia</taxon>
        <taxon>Eutheria</taxon>
        <taxon>Laurasiatheria</taxon>
        <taxon>Artiodactyla</taxon>
        <taxon>Ruminantia</taxon>
        <taxon>Pecora</taxon>
        <taxon>Bovidae</taxon>
        <taxon>Aepycerotinae</taxon>
        <taxon>Aepyceros</taxon>
    </lineage>
</organism>
<evidence type="ECO:0000256" key="7">
    <source>
        <dbReference type="ARBA" id="ARBA00022692"/>
    </source>
</evidence>
<protein>
    <recommendedName>
        <fullName evidence="4 18">NADH-ubiquinone oxidoreductase chain 4</fullName>
        <ecNumber evidence="3 18">7.1.1.2</ecNumber>
    </recommendedName>
</protein>
<keyword evidence="12 18" id="KW-0830">Ubiquinone</keyword>
<dbReference type="EC" id="7.1.1.2" evidence="3 18"/>
<dbReference type="NCBIfam" id="TIGR01972">
    <property type="entry name" value="NDH_I_M"/>
    <property type="match status" value="1"/>
</dbReference>
<keyword evidence="6 18" id="KW-0679">Respiratory chain</keyword>
<dbReference type="RefSeq" id="YP_007625740.1">
    <property type="nucleotide sequence ID" value="NC_020675.1"/>
</dbReference>
<dbReference type="InterPro" id="IPR000260">
    <property type="entry name" value="NADH4_N"/>
</dbReference>
<evidence type="ECO:0000256" key="6">
    <source>
        <dbReference type="ARBA" id="ARBA00022660"/>
    </source>
</evidence>
<feature type="transmembrane region" description="Helical" evidence="18">
    <location>
        <begin position="223"/>
        <end position="244"/>
    </location>
</feature>
<dbReference type="PRINTS" id="PR01437">
    <property type="entry name" value="NUOXDRDTASE4"/>
</dbReference>
<dbReference type="EMBL" id="JN632592">
    <property type="protein sequence ID" value="AEP20775.1"/>
    <property type="molecule type" value="Genomic_DNA"/>
</dbReference>
<keyword evidence="11 18" id="KW-0520">NAD</keyword>
<evidence type="ECO:0000256" key="13">
    <source>
        <dbReference type="ARBA" id="ARBA00023128"/>
    </source>
</evidence>
<feature type="transmembrane region" description="Helical" evidence="18">
    <location>
        <begin position="145"/>
        <end position="167"/>
    </location>
</feature>
<feature type="transmembrane region" description="Helical" evidence="18">
    <location>
        <begin position="116"/>
        <end position="133"/>
    </location>
</feature>
<geneLocation type="mitochondrion" evidence="21"/>
<dbReference type="GO" id="GO:0008137">
    <property type="term" value="F:NADH dehydrogenase (ubiquinone) activity"/>
    <property type="evidence" value="ECO:0007669"/>
    <property type="project" value="UniProtKB-UniRule"/>
</dbReference>
<sequence length="459" mass="52064">MLKYVIPTAMLMPLTWLSKNNMIWINSTMHSLLISLTSLLLLNQFGDNSTNFSLLFFSDSLSMPLLILTMWLLPLMLMASQHHLSKENLTRKKLFITMLILLQLFLIMTFTAMELIFFYILFEATLVPTLIIITRWGNQTERLNAGLYFLFYTLTGSLPLLVALVYIQNSVGSLNFLILQYWVQPVPNSWSSVFMWLACMMAFMVKMPLYGLHLWLPKAHVEAPIAGSMVLAAILLKLGGYGMLRITLILNPITEFMAYPFIMLSLWGMIMTSSICLRQTDLKSLIAYSSVSHMALVIVAILIQTPWSYMGATALMIAHGLTSSMLFCLANSNYERIHSRTMILARGLQTFLPLMATWWLLASLTNLALPPTINLIGELFVVMSVFSWSNITITLMGLNMIITALYSLYMLITTQRGKYTHHINNISPSFTRENALMSLHILPLLLLSLNPKIILGLLY</sequence>
<evidence type="ECO:0000259" key="19">
    <source>
        <dbReference type="Pfam" id="PF00361"/>
    </source>
</evidence>
<keyword evidence="9 18" id="KW-0249">Electron transport</keyword>
<feature type="transmembrane region" description="Helical" evidence="18">
    <location>
        <begin position="193"/>
        <end position="216"/>
    </location>
</feature>
<comment type="function">
    <text evidence="15 18">Core subunit of the mitochondrial membrane respiratory chain NADH dehydrogenase (Complex I) which catalyzes electron transfer from NADH through the respiratory chain, using ubiquinone as an electron acceptor. Essential for the catalytic activity and assembly of complex I.</text>
</comment>
<feature type="transmembrane region" description="Helical" evidence="18">
    <location>
        <begin position="309"/>
        <end position="330"/>
    </location>
</feature>
<evidence type="ECO:0000256" key="17">
    <source>
        <dbReference type="ARBA" id="ARBA00049551"/>
    </source>
</evidence>
<name>H6U9B5_AEPME</name>
<evidence type="ECO:0000256" key="2">
    <source>
        <dbReference type="ARBA" id="ARBA00009025"/>
    </source>
</evidence>
<feature type="transmembrane region" description="Helical" evidence="18">
    <location>
        <begin position="54"/>
        <end position="73"/>
    </location>
</feature>
<evidence type="ECO:0000256" key="9">
    <source>
        <dbReference type="ARBA" id="ARBA00022982"/>
    </source>
</evidence>
<comment type="catalytic activity">
    <reaction evidence="17 18">
        <text>a ubiquinone + NADH + 5 H(+)(in) = a ubiquinol + NAD(+) + 4 H(+)(out)</text>
        <dbReference type="Rhea" id="RHEA:29091"/>
        <dbReference type="Rhea" id="RHEA-COMP:9565"/>
        <dbReference type="Rhea" id="RHEA-COMP:9566"/>
        <dbReference type="ChEBI" id="CHEBI:15378"/>
        <dbReference type="ChEBI" id="CHEBI:16389"/>
        <dbReference type="ChEBI" id="CHEBI:17976"/>
        <dbReference type="ChEBI" id="CHEBI:57540"/>
        <dbReference type="ChEBI" id="CHEBI:57945"/>
        <dbReference type="EC" id="7.1.1.2"/>
    </reaction>
</comment>
<dbReference type="GeneID" id="14843536"/>
<evidence type="ECO:0000256" key="14">
    <source>
        <dbReference type="ARBA" id="ARBA00023136"/>
    </source>
</evidence>
<evidence type="ECO:0000256" key="5">
    <source>
        <dbReference type="ARBA" id="ARBA00022448"/>
    </source>
</evidence>
<dbReference type="GO" id="GO:0042773">
    <property type="term" value="P:ATP synthesis coupled electron transport"/>
    <property type="evidence" value="ECO:0007669"/>
    <property type="project" value="InterPro"/>
</dbReference>
<evidence type="ECO:0000259" key="20">
    <source>
        <dbReference type="Pfam" id="PF01059"/>
    </source>
</evidence>
<feature type="transmembrane region" description="Helical" evidence="18">
    <location>
        <begin position="94"/>
        <end position="110"/>
    </location>
</feature>
<dbReference type="InterPro" id="IPR001750">
    <property type="entry name" value="ND/Mrp_TM"/>
</dbReference>
<evidence type="ECO:0000256" key="3">
    <source>
        <dbReference type="ARBA" id="ARBA00012944"/>
    </source>
</evidence>
<dbReference type="CTD" id="4538"/>
<feature type="transmembrane region" description="Helical" evidence="18">
    <location>
        <begin position="284"/>
        <end position="303"/>
    </location>
</feature>
<proteinExistence type="inferred from homology"/>
<dbReference type="InterPro" id="IPR010227">
    <property type="entry name" value="NADH_Q_OxRdtase_chainM/4"/>
</dbReference>
<dbReference type="Pfam" id="PF01059">
    <property type="entry name" value="Oxidored_q5_N"/>
    <property type="match status" value="1"/>
</dbReference>
<dbReference type="GO" id="GO:0031966">
    <property type="term" value="C:mitochondrial membrane"/>
    <property type="evidence" value="ECO:0007669"/>
    <property type="project" value="UniProtKB-SubCell"/>
</dbReference>
<evidence type="ECO:0000256" key="4">
    <source>
        <dbReference type="ARBA" id="ARBA00021006"/>
    </source>
</evidence>
<keyword evidence="7 18" id="KW-0812">Transmembrane</keyword>
<comment type="subunit">
    <text evidence="16">Core subunit of respiratory chain NADH dehydrogenase (Complex I) which is composed of 45 different subunits.</text>
</comment>
<evidence type="ECO:0000256" key="8">
    <source>
        <dbReference type="ARBA" id="ARBA00022967"/>
    </source>
</evidence>
<evidence type="ECO:0000256" key="12">
    <source>
        <dbReference type="ARBA" id="ARBA00023075"/>
    </source>
</evidence>
<keyword evidence="10 18" id="KW-1133">Transmembrane helix</keyword>
<feature type="transmembrane region" description="Helical" evidence="18">
    <location>
        <begin position="393"/>
        <end position="414"/>
    </location>
</feature>
<feature type="transmembrane region" description="Helical" evidence="18">
    <location>
        <begin position="21"/>
        <end position="42"/>
    </location>
</feature>
<feature type="transmembrane region" description="Helical" evidence="18">
    <location>
        <begin position="351"/>
        <end position="373"/>
    </location>
</feature>
<dbReference type="GO" id="GO:0048039">
    <property type="term" value="F:ubiquinone binding"/>
    <property type="evidence" value="ECO:0007669"/>
    <property type="project" value="TreeGrafter"/>
</dbReference>
<feature type="domain" description="NADH:quinone oxidoreductase/Mrp antiporter transmembrane" evidence="19">
    <location>
        <begin position="112"/>
        <end position="398"/>
    </location>
</feature>
<dbReference type="GO" id="GO:0015990">
    <property type="term" value="P:electron transport coupled proton transport"/>
    <property type="evidence" value="ECO:0007669"/>
    <property type="project" value="TreeGrafter"/>
</dbReference>
<feature type="domain" description="NADH:ubiquinone oxidoreductase chain 4 N-terminal" evidence="20">
    <location>
        <begin position="1"/>
        <end position="109"/>
    </location>
</feature>
<gene>
    <name evidence="21" type="primary">ND4</name>
</gene>
<evidence type="ECO:0000256" key="10">
    <source>
        <dbReference type="ARBA" id="ARBA00022989"/>
    </source>
</evidence>
<keyword evidence="8" id="KW-1278">Translocase</keyword>
<keyword evidence="14 18" id="KW-0472">Membrane</keyword>
<reference evidence="21" key="1">
    <citation type="journal article" date="2012" name="C. R. Biol.">
        <title>Pattern and timing of diversification of Cetartiodactyla (Mammalia, Laurasiatheria), as revealed by a comprehensive analysis of mitochondrial genomes.</title>
        <authorList>
            <person name="Hassanin A."/>
            <person name="Delsuc F."/>
            <person name="Ropiquet A."/>
            <person name="Hammer C."/>
            <person name="Jansen van Vuuren B."/>
            <person name="Matthee C."/>
            <person name="Ruiz-Garcia M."/>
            <person name="Catzeflis F."/>
            <person name="Areskoug V."/>
            <person name="Nguyen T.T."/>
            <person name="Couloux A."/>
        </authorList>
    </citation>
    <scope>NUCLEOTIDE SEQUENCE</scope>
    <source>
        <strain evidence="21">PhC20</strain>
    </source>
</reference>
<dbReference type="InterPro" id="IPR003918">
    <property type="entry name" value="NADH_UbQ_OxRdtase"/>
</dbReference>
<feature type="transmembrane region" description="Helical" evidence="18">
    <location>
        <begin position="256"/>
        <end position="277"/>
    </location>
</feature>
<dbReference type="AlphaFoldDB" id="H6U9B5"/>
<dbReference type="PANTHER" id="PTHR43507:SF20">
    <property type="entry name" value="NADH-UBIQUINONE OXIDOREDUCTASE CHAIN 4"/>
    <property type="match status" value="1"/>
</dbReference>
<accession>H6U9B5</accession>
<evidence type="ECO:0000256" key="1">
    <source>
        <dbReference type="ARBA" id="ARBA00004225"/>
    </source>
</evidence>
<evidence type="ECO:0000256" key="15">
    <source>
        <dbReference type="ARBA" id="ARBA00024313"/>
    </source>
</evidence>
<comment type="subcellular location">
    <subcellularLocation>
        <location evidence="1 18">Mitochondrion membrane</location>
        <topology evidence="1 18">Multi-pass membrane protein</topology>
    </subcellularLocation>
</comment>
<keyword evidence="5 18" id="KW-0813">Transport</keyword>
<dbReference type="Pfam" id="PF00361">
    <property type="entry name" value="Proton_antipo_M"/>
    <property type="match status" value="1"/>
</dbReference>
<dbReference type="GO" id="GO:0003954">
    <property type="term" value="F:NADH dehydrogenase activity"/>
    <property type="evidence" value="ECO:0007669"/>
    <property type="project" value="TreeGrafter"/>
</dbReference>
<evidence type="ECO:0000313" key="21">
    <source>
        <dbReference type="EMBL" id="AEP20775.1"/>
    </source>
</evidence>
<evidence type="ECO:0000256" key="16">
    <source>
        <dbReference type="ARBA" id="ARBA00024376"/>
    </source>
</evidence>